<dbReference type="GO" id="GO:0071933">
    <property type="term" value="F:Arp2/3 complex binding"/>
    <property type="evidence" value="ECO:0007669"/>
    <property type="project" value="TreeGrafter"/>
</dbReference>
<dbReference type="GO" id="GO:0005856">
    <property type="term" value="C:cytoskeleton"/>
    <property type="evidence" value="ECO:0007669"/>
    <property type="project" value="UniProtKB-SubCell"/>
</dbReference>
<keyword evidence="2" id="KW-0963">Cytoplasm</keyword>
<dbReference type="AlphaFoldDB" id="A0AAU9SZ20"/>
<feature type="compositionally biased region" description="Polar residues" evidence="3">
    <location>
        <begin position="640"/>
        <end position="653"/>
    </location>
</feature>
<protein>
    <recommendedName>
        <fullName evidence="2">Protein SCAR</fullName>
    </recommendedName>
    <alternativeName>
        <fullName evidence="2">Protein WAVE</fullName>
    </alternativeName>
</protein>
<comment type="function">
    <text evidence="2">Involved in regulation of actin and microtubule organization. Part of a WAVE complex that activates the Arp2/3 complex.</text>
</comment>
<dbReference type="EMBL" id="OU466862">
    <property type="protein sequence ID" value="CAH2074651.1"/>
    <property type="molecule type" value="Genomic_DNA"/>
</dbReference>
<dbReference type="Gene3D" id="6.10.280.150">
    <property type="match status" value="1"/>
</dbReference>
<feature type="region of interest" description="Disordered" evidence="3">
    <location>
        <begin position="785"/>
        <end position="824"/>
    </location>
</feature>
<gene>
    <name evidence="4" type="ORF">TAV2_LOCUS21253</name>
</gene>
<comment type="subcellular location">
    <subcellularLocation>
        <location evidence="2">Cytoplasm</location>
        <location evidence="2">Cytoskeleton</location>
    </subcellularLocation>
</comment>
<dbReference type="PANTHER" id="PTHR12902:SF32">
    <property type="entry name" value="PROTEIN SCAR4"/>
    <property type="match status" value="1"/>
</dbReference>
<feature type="region of interest" description="Disordered" evidence="3">
    <location>
        <begin position="184"/>
        <end position="208"/>
    </location>
</feature>
<evidence type="ECO:0000256" key="2">
    <source>
        <dbReference type="RuleBase" id="RU367034"/>
    </source>
</evidence>
<dbReference type="GO" id="GO:0030036">
    <property type="term" value="P:actin cytoskeleton organization"/>
    <property type="evidence" value="ECO:0007669"/>
    <property type="project" value="UniProtKB-UniRule"/>
</dbReference>
<dbReference type="GO" id="GO:0003779">
    <property type="term" value="F:actin binding"/>
    <property type="evidence" value="ECO:0007669"/>
    <property type="project" value="UniProtKB-UniRule"/>
</dbReference>
<dbReference type="PANTHER" id="PTHR12902">
    <property type="entry name" value="WASP-1"/>
    <property type="match status" value="1"/>
</dbReference>
<accession>A0AAU9SZ20</accession>
<feature type="region of interest" description="Disordered" evidence="3">
    <location>
        <begin position="633"/>
        <end position="653"/>
    </location>
</feature>
<proteinExistence type="inferred from homology"/>
<evidence type="ECO:0000313" key="4">
    <source>
        <dbReference type="EMBL" id="CAH2074651.1"/>
    </source>
</evidence>
<reference evidence="4 5" key="1">
    <citation type="submission" date="2022-03" db="EMBL/GenBank/DDBJ databases">
        <authorList>
            <person name="Nunn A."/>
            <person name="Chopra R."/>
            <person name="Nunn A."/>
            <person name="Contreras Garrido A."/>
        </authorList>
    </citation>
    <scope>NUCLEOTIDE SEQUENCE [LARGE SCALE GENOMIC DNA]</scope>
</reference>
<feature type="compositionally biased region" description="Polar residues" evidence="3">
    <location>
        <begin position="791"/>
        <end position="811"/>
    </location>
</feature>
<dbReference type="GO" id="GO:0034237">
    <property type="term" value="F:protein kinase A regulatory subunit binding"/>
    <property type="evidence" value="ECO:0007669"/>
    <property type="project" value="TreeGrafter"/>
</dbReference>
<dbReference type="Proteomes" id="UP000836841">
    <property type="component" value="Chromosome 6"/>
</dbReference>
<keyword evidence="5" id="KW-1185">Reference proteome</keyword>
<dbReference type="GO" id="GO:2000601">
    <property type="term" value="P:positive regulation of Arp2/3 complex-mediated actin nucleation"/>
    <property type="evidence" value="ECO:0007669"/>
    <property type="project" value="TreeGrafter"/>
</dbReference>
<dbReference type="InterPro" id="IPR028288">
    <property type="entry name" value="SCAR/WAVE_fam"/>
</dbReference>
<evidence type="ECO:0000313" key="5">
    <source>
        <dbReference type="Proteomes" id="UP000836841"/>
    </source>
</evidence>
<evidence type="ECO:0000256" key="1">
    <source>
        <dbReference type="ARBA" id="ARBA00006993"/>
    </source>
</evidence>
<name>A0AAU9SZ20_THLAR</name>
<evidence type="ECO:0000256" key="3">
    <source>
        <dbReference type="SAM" id="MobiDB-lite"/>
    </source>
</evidence>
<sequence>MTLTRYQIRNEYGLADKELYLAADKEDPEALLEAASMAGLVGVLRQLGDLAEFAAEVFHCLHQELVSSAARGHGLAMRIQQLESEFPSVVSQTNHSTLFYDPGESSCSCSEWHSNLQTQENLISPRNLPHCLMDSYEQCRAPPQLFLLDRFDVVGSGSCLKRYSDPSLFKTLTASAVEATSTLIRYERPKKKGSHTTSRERPGDSQTSHAKLHQLFLLEHVENAHRNPEFHVKLKRRQLNGHPINSSSRTGYMEKFLNNSSPYCERVHGTLSPAMETEVTACSARQDLSIPSLVYPNSGDTRKYNEREMESIADDETLENPREVTVNDKSLPNIEGRPSICLSSSVNFCCKTNTNAPVSTESEAKEADSEDKSGSNLGFLGFVQTQNCSNTDVTQTEIPAQYSNVLHHSSEEGETSHLCTDIQRSSPEAEGSAVKVDVSFSQMTPEIDSAGLGNLELEQPPFSFSCYENPPEDHLELQSNKANADEIGLKASEACKAFEVGRDAMLDNSLETHPECLLKLTQLPLDASEGGTRVPVTNDVEDDHPQHVFSVETESEISLSASVEDQVSSITNQEIKALEADDISSEAGNSIPDINSSFKETPAALESDSLHPNQHINTFEDLSLGADAQDNAVPKEDETNSQNGPSMNTEQSGHISTFEISSENGTLMSDTPRDLHPGNRNLSASPWHWQEDALANPDLAEISSDFGQEDPQTLSITADDSREPEVPIPDTQRHATCFADDVDHQIGLNDKASETVPEIDLESISDPQESLLGTQGYFSPEYSIQRRDQGQENPSETGSENPIRASANSVPPQGVPLGVQGSPPEEALTFNKKLFPSSVTEIDTLHALQQETFTSLSDHISESVLSMDLTDQENCSDVSMVPFTTPFHETPQADPEIMPPLPPLPPTQWWMGKLVESVKTTESQFSPEPSLAGRGSNSFHIYRDESTHNGLVEATEAQDPPTASVKAGGNHNIHTEDSTCAQNILNEALKASEEQYSPSEMDVTSDTYMCNDEGTPRKCAREAESAEGLEADWRSEAMALEWFSQNLREHTDSSCAKIEDEPQLGHQVEEARLARSLRDIDNSYDQSEKVGKVPRDKESLVIGIDRSMLRKVSEGEKTQRVEENDSLLEIIRSKSFNLRPADASVRPNFQVAVPVTNLKVAAILEKANTLRQAMAGSDDDDHDSDSWND</sequence>
<keyword evidence="2" id="KW-0206">Cytoskeleton</keyword>
<keyword evidence="2" id="KW-0009">Actin-binding</keyword>
<organism evidence="4 5">
    <name type="scientific">Thlaspi arvense</name>
    <name type="common">Field penny-cress</name>
    <dbReference type="NCBI Taxonomy" id="13288"/>
    <lineage>
        <taxon>Eukaryota</taxon>
        <taxon>Viridiplantae</taxon>
        <taxon>Streptophyta</taxon>
        <taxon>Embryophyta</taxon>
        <taxon>Tracheophyta</taxon>
        <taxon>Spermatophyta</taxon>
        <taxon>Magnoliopsida</taxon>
        <taxon>eudicotyledons</taxon>
        <taxon>Gunneridae</taxon>
        <taxon>Pentapetalae</taxon>
        <taxon>rosids</taxon>
        <taxon>malvids</taxon>
        <taxon>Brassicales</taxon>
        <taxon>Brassicaceae</taxon>
        <taxon>Thlaspideae</taxon>
        <taxon>Thlaspi</taxon>
    </lineage>
</organism>
<dbReference type="Gene3D" id="1.20.5.340">
    <property type="match status" value="1"/>
</dbReference>
<comment type="similarity">
    <text evidence="1 2">Belongs to the SCAR/WAVE family.</text>
</comment>